<dbReference type="EMBL" id="JBHMCF010000057">
    <property type="protein sequence ID" value="MFB9476959.1"/>
    <property type="molecule type" value="Genomic_DNA"/>
</dbReference>
<evidence type="ECO:0000313" key="2">
    <source>
        <dbReference type="Proteomes" id="UP001589568"/>
    </source>
</evidence>
<dbReference type="Proteomes" id="UP001589568">
    <property type="component" value="Unassembled WGS sequence"/>
</dbReference>
<organism evidence="1 2">
    <name type="scientific">Nonomuraea salmonea</name>
    <dbReference type="NCBI Taxonomy" id="46181"/>
    <lineage>
        <taxon>Bacteria</taxon>
        <taxon>Bacillati</taxon>
        <taxon>Actinomycetota</taxon>
        <taxon>Actinomycetes</taxon>
        <taxon>Streptosporangiales</taxon>
        <taxon>Streptosporangiaceae</taxon>
        <taxon>Nonomuraea</taxon>
    </lineage>
</organism>
<accession>A0ABV5P310</accession>
<gene>
    <name evidence="1" type="ORF">ACFFR3_46345</name>
</gene>
<reference evidence="1 2" key="1">
    <citation type="submission" date="2024-09" db="EMBL/GenBank/DDBJ databases">
        <authorList>
            <person name="Sun Q."/>
            <person name="Mori K."/>
        </authorList>
    </citation>
    <scope>NUCLEOTIDE SEQUENCE [LARGE SCALE GENOMIC DNA]</scope>
    <source>
        <strain evidence="1 2">JCM 3324</strain>
    </source>
</reference>
<sequence>MSGAAGTRYFRLPSGDVCSRAWTSGGPFEVSALVPAGAVEITAGQYQVEVAAYRRRHEDRQARDRERAVRQTREDYLVLCALGVPDAAARRMSGFTGEVGEADGD</sequence>
<name>A0ABV5P310_9ACTN</name>
<proteinExistence type="predicted"/>
<evidence type="ECO:0000313" key="1">
    <source>
        <dbReference type="EMBL" id="MFB9476959.1"/>
    </source>
</evidence>
<comment type="caution">
    <text evidence="1">The sequence shown here is derived from an EMBL/GenBank/DDBJ whole genome shotgun (WGS) entry which is preliminary data.</text>
</comment>
<protein>
    <submittedName>
        <fullName evidence="1">Uncharacterized protein</fullName>
    </submittedName>
</protein>
<dbReference type="RefSeq" id="WP_345410383.1">
    <property type="nucleotide sequence ID" value="NZ_BAAAXS010000002.1"/>
</dbReference>
<keyword evidence="2" id="KW-1185">Reference proteome</keyword>